<evidence type="ECO:0000256" key="1">
    <source>
        <dbReference type="SAM" id="Phobius"/>
    </source>
</evidence>
<dbReference type="AlphaFoldDB" id="A0AAD9I1N4"/>
<comment type="caution">
    <text evidence="2">The sequence shown here is derived from an EMBL/GenBank/DDBJ whole genome shotgun (WGS) entry which is preliminary data.</text>
</comment>
<keyword evidence="1" id="KW-0812">Transmembrane</keyword>
<accession>A0AAD9I1N4</accession>
<name>A0AAD9I1N4_9PEZI</name>
<gene>
    <name evidence="2" type="ORF">P8C59_003486</name>
</gene>
<keyword evidence="1" id="KW-0472">Membrane</keyword>
<keyword evidence="1" id="KW-1133">Transmembrane helix</keyword>
<keyword evidence="3" id="KW-1185">Reference proteome</keyword>
<feature type="transmembrane region" description="Helical" evidence="1">
    <location>
        <begin position="49"/>
        <end position="69"/>
    </location>
</feature>
<proteinExistence type="predicted"/>
<dbReference type="Proteomes" id="UP001217918">
    <property type="component" value="Unassembled WGS sequence"/>
</dbReference>
<reference evidence="2" key="1">
    <citation type="journal article" date="2023" name="Mol. Plant Microbe Interact.">
        <title>Elucidating the Obligate Nature and Biological Capacity of an Invasive Fungal Corn Pathogen.</title>
        <authorList>
            <person name="MacCready J.S."/>
            <person name="Roggenkamp E.M."/>
            <person name="Gdanetz K."/>
            <person name="Chilvers M.I."/>
        </authorList>
    </citation>
    <scope>NUCLEOTIDE SEQUENCE</scope>
    <source>
        <strain evidence="2">PM02</strain>
    </source>
</reference>
<dbReference type="EMBL" id="JAQQPM010000002">
    <property type="protein sequence ID" value="KAK2068870.1"/>
    <property type="molecule type" value="Genomic_DNA"/>
</dbReference>
<feature type="transmembrane region" description="Helical" evidence="1">
    <location>
        <begin position="21"/>
        <end position="43"/>
    </location>
</feature>
<sequence length="77" mass="8441">MLVRSVSYKHIKGITTLILSIYIDVATYASIGYIIVSNLLITASTTDTTAIIIATIATTIIITTTTTSIDYREKENR</sequence>
<protein>
    <submittedName>
        <fullName evidence="2">Uncharacterized protein</fullName>
    </submittedName>
</protein>
<evidence type="ECO:0000313" key="2">
    <source>
        <dbReference type="EMBL" id="KAK2068870.1"/>
    </source>
</evidence>
<evidence type="ECO:0000313" key="3">
    <source>
        <dbReference type="Proteomes" id="UP001217918"/>
    </source>
</evidence>
<organism evidence="2 3">
    <name type="scientific">Phyllachora maydis</name>
    <dbReference type="NCBI Taxonomy" id="1825666"/>
    <lineage>
        <taxon>Eukaryota</taxon>
        <taxon>Fungi</taxon>
        <taxon>Dikarya</taxon>
        <taxon>Ascomycota</taxon>
        <taxon>Pezizomycotina</taxon>
        <taxon>Sordariomycetes</taxon>
        <taxon>Sordariomycetidae</taxon>
        <taxon>Phyllachorales</taxon>
        <taxon>Phyllachoraceae</taxon>
        <taxon>Phyllachora</taxon>
    </lineage>
</organism>